<dbReference type="InterPro" id="IPR002902">
    <property type="entry name" value="GNK2"/>
</dbReference>
<dbReference type="EMBL" id="CM007892">
    <property type="protein sequence ID" value="OTG30491.1"/>
    <property type="molecule type" value="Genomic_DNA"/>
</dbReference>
<feature type="domain" description="Gnk2-homologous" evidence="3">
    <location>
        <begin position="42"/>
        <end position="153"/>
    </location>
</feature>
<dbReference type="PANTHER" id="PTHR32099:SF109">
    <property type="entry name" value="GNK2-LIKE DOMAIN-CONTAINING PROTEIN"/>
    <property type="match status" value="1"/>
</dbReference>
<evidence type="ECO:0000256" key="2">
    <source>
        <dbReference type="ARBA" id="ARBA00022737"/>
    </source>
</evidence>
<evidence type="ECO:0000313" key="6">
    <source>
        <dbReference type="Proteomes" id="UP000215914"/>
    </source>
</evidence>
<keyword evidence="2" id="KW-0677">Repeat</keyword>
<sequence length="282" mass="31553">MLVYKNTSYSKSNAQMEIKSVVSFLFILQTIINGVDPTIAQSLKTNKHVCRGGESKGLNILMNKASALDKVLGLLDDSSNYHGFYHVQVGNKSEEQVSASLLCPPNVHKGQCVCCLDGLLKYLLDNCGKQQEGIAWDAYFNFYCMLRFTTGRKILSVLDNWAWYDLVYDNHVKAVDLVKTMDSLTSTLKEQAAGGNDLEKFAYGKVIYDGDEHKLYAVAQCTPDLSKADCVKCLSEASTRMRSCCTGKSRFDGRVFSANCILRYSHIKFITPPEEYNPKYCS</sequence>
<organism evidence="5 6">
    <name type="scientific">Helianthus annuus</name>
    <name type="common">Common sunflower</name>
    <dbReference type="NCBI Taxonomy" id="4232"/>
    <lineage>
        <taxon>Eukaryota</taxon>
        <taxon>Viridiplantae</taxon>
        <taxon>Streptophyta</taxon>
        <taxon>Embryophyta</taxon>
        <taxon>Tracheophyta</taxon>
        <taxon>Spermatophyta</taxon>
        <taxon>Magnoliopsida</taxon>
        <taxon>eudicotyledons</taxon>
        <taxon>Gunneridae</taxon>
        <taxon>Pentapetalae</taxon>
        <taxon>asterids</taxon>
        <taxon>campanulids</taxon>
        <taxon>Asterales</taxon>
        <taxon>Asteraceae</taxon>
        <taxon>Asteroideae</taxon>
        <taxon>Heliantheae alliance</taxon>
        <taxon>Heliantheae</taxon>
        <taxon>Helianthus</taxon>
    </lineage>
</organism>
<dbReference type="InParanoid" id="A0A251V795"/>
<evidence type="ECO:0000259" key="3">
    <source>
        <dbReference type="PROSITE" id="PS51473"/>
    </source>
</evidence>
<keyword evidence="1" id="KW-0732">Signal</keyword>
<reference evidence="5" key="2">
    <citation type="submission" date="2017-02" db="EMBL/GenBank/DDBJ databases">
        <title>Sunflower complete genome.</title>
        <authorList>
            <person name="Langlade N."/>
            <person name="Munos S."/>
        </authorList>
    </citation>
    <scope>NUCLEOTIDE SEQUENCE [LARGE SCALE GENOMIC DNA]</scope>
    <source>
        <tissue evidence="5">Leaves</tissue>
    </source>
</reference>
<name>A0A251V795_HELAN</name>
<reference evidence="4 6" key="1">
    <citation type="journal article" date="2017" name="Nature">
        <title>The sunflower genome provides insights into oil metabolism, flowering and Asterid evolution.</title>
        <authorList>
            <person name="Badouin H."/>
            <person name="Gouzy J."/>
            <person name="Grassa C.J."/>
            <person name="Murat F."/>
            <person name="Staton S.E."/>
            <person name="Cottret L."/>
            <person name="Lelandais-Briere C."/>
            <person name="Owens G.L."/>
            <person name="Carrere S."/>
            <person name="Mayjonade B."/>
            <person name="Legrand L."/>
            <person name="Gill N."/>
            <person name="Kane N.C."/>
            <person name="Bowers J.E."/>
            <person name="Hubner S."/>
            <person name="Bellec A."/>
            <person name="Berard A."/>
            <person name="Berges H."/>
            <person name="Blanchet N."/>
            <person name="Boniface M.C."/>
            <person name="Brunel D."/>
            <person name="Catrice O."/>
            <person name="Chaidir N."/>
            <person name="Claudel C."/>
            <person name="Donnadieu C."/>
            <person name="Faraut T."/>
            <person name="Fievet G."/>
            <person name="Helmstetter N."/>
            <person name="King M."/>
            <person name="Knapp S.J."/>
            <person name="Lai Z."/>
            <person name="Le Paslier M.C."/>
            <person name="Lippi Y."/>
            <person name="Lorenzon L."/>
            <person name="Mandel J.R."/>
            <person name="Marage G."/>
            <person name="Marchand G."/>
            <person name="Marquand E."/>
            <person name="Bret-Mestries E."/>
            <person name="Morien E."/>
            <person name="Nambeesan S."/>
            <person name="Nguyen T."/>
            <person name="Pegot-Espagnet P."/>
            <person name="Pouilly N."/>
            <person name="Raftis F."/>
            <person name="Sallet E."/>
            <person name="Schiex T."/>
            <person name="Thomas J."/>
            <person name="Vandecasteele C."/>
            <person name="Vares D."/>
            <person name="Vear F."/>
            <person name="Vautrin S."/>
            <person name="Crespi M."/>
            <person name="Mangin B."/>
            <person name="Burke J.M."/>
            <person name="Salse J."/>
            <person name="Munos S."/>
            <person name="Vincourt P."/>
            <person name="Rieseberg L.H."/>
            <person name="Langlade N.B."/>
        </authorList>
    </citation>
    <scope>NUCLEOTIDE SEQUENCE [LARGE SCALE GENOMIC DNA]</scope>
    <source>
        <strain evidence="6">cv. SF193</strain>
        <tissue evidence="4">Leaves</tissue>
    </source>
</reference>
<evidence type="ECO:0000313" key="5">
    <source>
        <dbReference type="EMBL" id="OTG30491.1"/>
    </source>
</evidence>
<reference evidence="4" key="3">
    <citation type="submission" date="2020-06" db="EMBL/GenBank/DDBJ databases">
        <title>Helianthus annuus Genome sequencing and assembly Release 2.</title>
        <authorList>
            <person name="Gouzy J."/>
            <person name="Langlade N."/>
            <person name="Munos S."/>
        </authorList>
    </citation>
    <scope>NUCLEOTIDE SEQUENCE</scope>
    <source>
        <tissue evidence="4">Leaves</tissue>
    </source>
</reference>
<keyword evidence="6" id="KW-1185">Reference proteome</keyword>
<proteinExistence type="predicted"/>
<evidence type="ECO:0000313" key="4">
    <source>
        <dbReference type="EMBL" id="KAF5813864.1"/>
    </source>
</evidence>
<feature type="domain" description="Gnk2-homologous" evidence="3">
    <location>
        <begin position="159"/>
        <end position="269"/>
    </location>
</feature>
<dbReference type="EMBL" id="MNCJ02000318">
    <property type="protein sequence ID" value="KAF5813864.1"/>
    <property type="molecule type" value="Genomic_DNA"/>
</dbReference>
<dbReference type="CDD" id="cd23509">
    <property type="entry name" value="Gnk2-like"/>
    <property type="match status" value="1"/>
</dbReference>
<evidence type="ECO:0000256" key="1">
    <source>
        <dbReference type="ARBA" id="ARBA00022729"/>
    </source>
</evidence>
<dbReference type="Gramene" id="mRNA:HanXRQr2_Chr03g0103761">
    <property type="protein sequence ID" value="CDS:HanXRQr2_Chr03g0103761.1"/>
    <property type="gene ID" value="HanXRQr2_Chr03g0103761"/>
</dbReference>
<dbReference type="Pfam" id="PF01657">
    <property type="entry name" value="Stress-antifung"/>
    <property type="match status" value="2"/>
</dbReference>
<dbReference type="InterPro" id="IPR038408">
    <property type="entry name" value="GNK2_sf"/>
</dbReference>
<dbReference type="Proteomes" id="UP000215914">
    <property type="component" value="Chromosome 3"/>
</dbReference>
<accession>A0A251V795</accession>
<dbReference type="PANTHER" id="PTHR32099">
    <property type="entry name" value="CYSTEINE-RICH REPEAT SECRETORY PROTEIN"/>
    <property type="match status" value="1"/>
</dbReference>
<gene>
    <name evidence="5" type="ORF">HannXRQ_Chr03g0065141</name>
    <name evidence="4" type="ORF">HanXRQr2_Chr03g0103761</name>
</gene>
<dbReference type="PROSITE" id="PS51473">
    <property type="entry name" value="GNK2"/>
    <property type="match status" value="2"/>
</dbReference>
<dbReference type="Gene3D" id="3.30.430.20">
    <property type="entry name" value="Gnk2 domain, C-X8-C-X2-C motif"/>
    <property type="match status" value="2"/>
</dbReference>
<protein>
    <submittedName>
        <fullName evidence="4 5">Gnk2-like domain-containing protein</fullName>
    </submittedName>
</protein>
<dbReference type="AlphaFoldDB" id="A0A251V795"/>